<name>A0A6A4HSM3_9AGAR</name>
<dbReference type="Pfam" id="PF00498">
    <property type="entry name" value="FHA"/>
    <property type="match status" value="1"/>
</dbReference>
<dbReference type="SUPFAM" id="SSF49879">
    <property type="entry name" value="SMAD/FHA domain"/>
    <property type="match status" value="1"/>
</dbReference>
<dbReference type="PANTHER" id="PTHR15715:SF37">
    <property type="entry name" value="LD47843P"/>
    <property type="match status" value="1"/>
</dbReference>
<dbReference type="InterPro" id="IPR051176">
    <property type="entry name" value="Cent_Immune-Sig_Mod"/>
</dbReference>
<dbReference type="PROSITE" id="PS50006">
    <property type="entry name" value="FHA_DOMAIN"/>
    <property type="match status" value="1"/>
</dbReference>
<dbReference type="OrthoDB" id="687730at2759"/>
<evidence type="ECO:0000313" key="4">
    <source>
        <dbReference type="Proteomes" id="UP000799118"/>
    </source>
</evidence>
<reference evidence="3" key="1">
    <citation type="journal article" date="2019" name="Environ. Microbiol.">
        <title>Fungal ecological strategies reflected in gene transcription - a case study of two litter decomposers.</title>
        <authorList>
            <person name="Barbi F."/>
            <person name="Kohler A."/>
            <person name="Barry K."/>
            <person name="Baskaran P."/>
            <person name="Daum C."/>
            <person name="Fauchery L."/>
            <person name="Ihrmark K."/>
            <person name="Kuo A."/>
            <person name="LaButti K."/>
            <person name="Lipzen A."/>
            <person name="Morin E."/>
            <person name="Grigoriev I.V."/>
            <person name="Henrissat B."/>
            <person name="Lindahl B."/>
            <person name="Martin F."/>
        </authorList>
    </citation>
    <scope>NUCLEOTIDE SEQUENCE</scope>
    <source>
        <strain evidence="3">JB14</strain>
    </source>
</reference>
<accession>A0A6A4HSM3</accession>
<keyword evidence="4" id="KW-1185">Reference proteome</keyword>
<organism evidence="3 4">
    <name type="scientific">Gymnopus androsaceus JB14</name>
    <dbReference type="NCBI Taxonomy" id="1447944"/>
    <lineage>
        <taxon>Eukaryota</taxon>
        <taxon>Fungi</taxon>
        <taxon>Dikarya</taxon>
        <taxon>Basidiomycota</taxon>
        <taxon>Agaricomycotina</taxon>
        <taxon>Agaricomycetes</taxon>
        <taxon>Agaricomycetidae</taxon>
        <taxon>Agaricales</taxon>
        <taxon>Marasmiineae</taxon>
        <taxon>Omphalotaceae</taxon>
        <taxon>Gymnopus</taxon>
    </lineage>
</organism>
<proteinExistence type="predicted"/>
<feature type="region of interest" description="Disordered" evidence="1">
    <location>
        <begin position="99"/>
        <end position="124"/>
    </location>
</feature>
<dbReference type="AlphaFoldDB" id="A0A6A4HSM3"/>
<feature type="region of interest" description="Disordered" evidence="1">
    <location>
        <begin position="1"/>
        <end position="27"/>
    </location>
</feature>
<dbReference type="GO" id="GO:0005737">
    <property type="term" value="C:cytoplasm"/>
    <property type="evidence" value="ECO:0007669"/>
    <property type="project" value="TreeGrafter"/>
</dbReference>
<sequence>IFIKDTKSSNGTFINGERLSPENVESDPYELKNHDRVQFGIDIVAEDEKTIVHHKVVARIVCIFSKEDAIVVWLAECLRALKAFIEAFVDPPTIPLSSASHFPPSCRPHLSTSRTETSSQKGDPDLVNFPFTFRWPLHGLQKGPNVLTMTGGQESGFFL</sequence>
<evidence type="ECO:0000256" key="1">
    <source>
        <dbReference type="SAM" id="MobiDB-lite"/>
    </source>
</evidence>
<feature type="non-terminal residue" evidence="3">
    <location>
        <position position="1"/>
    </location>
</feature>
<dbReference type="Proteomes" id="UP000799118">
    <property type="component" value="Unassembled WGS sequence"/>
</dbReference>
<feature type="compositionally biased region" description="Polar residues" evidence="1">
    <location>
        <begin position="110"/>
        <end position="121"/>
    </location>
</feature>
<gene>
    <name evidence="3" type="ORF">BT96DRAFT_817989</name>
</gene>
<protein>
    <recommendedName>
        <fullName evidence="2">FHA domain-containing protein</fullName>
    </recommendedName>
</protein>
<dbReference type="PANTHER" id="PTHR15715">
    <property type="entry name" value="CENTROSOMAL PROTEIN OF 170 KDA"/>
    <property type="match status" value="1"/>
</dbReference>
<dbReference type="InterPro" id="IPR000253">
    <property type="entry name" value="FHA_dom"/>
</dbReference>
<dbReference type="EMBL" id="ML769446">
    <property type="protein sequence ID" value="KAE9401399.1"/>
    <property type="molecule type" value="Genomic_DNA"/>
</dbReference>
<evidence type="ECO:0000313" key="3">
    <source>
        <dbReference type="EMBL" id="KAE9401399.1"/>
    </source>
</evidence>
<dbReference type="InterPro" id="IPR008984">
    <property type="entry name" value="SMAD_FHA_dom_sf"/>
</dbReference>
<dbReference type="Gene3D" id="2.60.200.20">
    <property type="match status" value="1"/>
</dbReference>
<feature type="domain" description="FHA" evidence="2">
    <location>
        <begin position="1"/>
        <end position="19"/>
    </location>
</feature>
<evidence type="ECO:0000259" key="2">
    <source>
        <dbReference type="PROSITE" id="PS50006"/>
    </source>
</evidence>